<accession>K4KR48</accession>
<dbReference type="KEGG" id="saga:M5M_17425"/>
<dbReference type="eggNOG" id="COG1629">
    <property type="taxonomic scope" value="Bacteria"/>
</dbReference>
<evidence type="ECO:0000256" key="2">
    <source>
        <dbReference type="ARBA" id="ARBA00022448"/>
    </source>
</evidence>
<keyword evidence="6 8" id="KW-0472">Membrane</keyword>
<protein>
    <submittedName>
        <fullName evidence="12">TonB-dependent receptor</fullName>
    </submittedName>
</protein>
<feature type="domain" description="TonB-dependent receptor-like beta-barrel" evidence="10">
    <location>
        <begin position="453"/>
        <end position="954"/>
    </location>
</feature>
<dbReference type="CDD" id="cd01347">
    <property type="entry name" value="ligand_gated_channel"/>
    <property type="match status" value="1"/>
</dbReference>
<proteinExistence type="inferred from homology"/>
<dbReference type="Proteomes" id="UP000000466">
    <property type="component" value="Chromosome"/>
</dbReference>
<dbReference type="HOGENOM" id="CLU_010745_0_0_6"/>
<dbReference type="STRING" id="1117647.M5M_17425"/>
<name>K4KR48_SIMAS</name>
<evidence type="ECO:0000256" key="3">
    <source>
        <dbReference type="ARBA" id="ARBA00022452"/>
    </source>
</evidence>
<reference evidence="12 13" key="1">
    <citation type="journal article" date="2013" name="Genome Announc.">
        <title>Complete genome sequence of Simiduia agarivorans SA1(T), a marine bacterium able to degrade a variety of polysaccharides.</title>
        <authorList>
            <person name="Lin S.Y."/>
            <person name="Shieh W.Y."/>
            <person name="Chen J.S."/>
            <person name="Tang S.L."/>
        </authorList>
    </citation>
    <scope>NUCLEOTIDE SEQUENCE [LARGE SCALE GENOMIC DNA]</scope>
    <source>
        <strain evidence="13">DSM 21679 / JCM 13881 / BCRC 17597 / SA1</strain>
    </source>
</reference>
<organism evidence="12 13">
    <name type="scientific">Simiduia agarivorans (strain DSM 21679 / JCM 13881 / BCRC 17597 / SA1)</name>
    <dbReference type="NCBI Taxonomy" id="1117647"/>
    <lineage>
        <taxon>Bacteria</taxon>
        <taxon>Pseudomonadati</taxon>
        <taxon>Pseudomonadota</taxon>
        <taxon>Gammaproteobacteria</taxon>
        <taxon>Cellvibrionales</taxon>
        <taxon>Cellvibrionaceae</taxon>
        <taxon>Simiduia</taxon>
    </lineage>
</organism>
<keyword evidence="4 8" id="KW-0812">Transmembrane</keyword>
<evidence type="ECO:0000256" key="1">
    <source>
        <dbReference type="ARBA" id="ARBA00004571"/>
    </source>
</evidence>
<dbReference type="GO" id="GO:0009279">
    <property type="term" value="C:cell outer membrane"/>
    <property type="evidence" value="ECO:0007669"/>
    <property type="project" value="UniProtKB-SubCell"/>
</dbReference>
<keyword evidence="12" id="KW-0675">Receptor</keyword>
<evidence type="ECO:0000256" key="5">
    <source>
        <dbReference type="ARBA" id="ARBA00023077"/>
    </source>
</evidence>
<dbReference type="PANTHER" id="PTHR47234">
    <property type="match status" value="1"/>
</dbReference>
<dbReference type="InterPro" id="IPR000531">
    <property type="entry name" value="Beta-barrel_TonB"/>
</dbReference>
<keyword evidence="7 8" id="KW-0998">Cell outer membrane</keyword>
<dbReference type="InterPro" id="IPR037066">
    <property type="entry name" value="Plug_dom_sf"/>
</dbReference>
<evidence type="ECO:0000259" key="10">
    <source>
        <dbReference type="Pfam" id="PF00593"/>
    </source>
</evidence>
<comment type="subcellular location">
    <subcellularLocation>
        <location evidence="1 8">Cell outer membrane</location>
        <topology evidence="1 8">Multi-pass membrane protein</topology>
    </subcellularLocation>
</comment>
<dbReference type="Pfam" id="PF00593">
    <property type="entry name" value="TonB_dep_Rec_b-barrel"/>
    <property type="match status" value="1"/>
</dbReference>
<evidence type="ECO:0000259" key="11">
    <source>
        <dbReference type="Pfam" id="PF07715"/>
    </source>
</evidence>
<dbReference type="PANTHER" id="PTHR47234:SF2">
    <property type="entry name" value="TONB-DEPENDENT RECEPTOR"/>
    <property type="match status" value="1"/>
</dbReference>
<keyword evidence="2 8" id="KW-0813">Transport</keyword>
<dbReference type="AlphaFoldDB" id="K4KR48"/>
<dbReference type="Pfam" id="PF07715">
    <property type="entry name" value="Plug"/>
    <property type="match status" value="1"/>
</dbReference>
<evidence type="ECO:0000313" key="13">
    <source>
        <dbReference type="Proteomes" id="UP000000466"/>
    </source>
</evidence>
<evidence type="ECO:0000256" key="9">
    <source>
        <dbReference type="RuleBase" id="RU003357"/>
    </source>
</evidence>
<dbReference type="SUPFAM" id="SSF56935">
    <property type="entry name" value="Porins"/>
    <property type="match status" value="1"/>
</dbReference>
<dbReference type="InterPro" id="IPR036942">
    <property type="entry name" value="Beta-barrel_TonB_sf"/>
</dbReference>
<dbReference type="Gene3D" id="2.40.170.20">
    <property type="entry name" value="TonB-dependent receptor, beta-barrel domain"/>
    <property type="match status" value="1"/>
</dbReference>
<dbReference type="InterPro" id="IPR012910">
    <property type="entry name" value="Plug_dom"/>
</dbReference>
<evidence type="ECO:0000313" key="12">
    <source>
        <dbReference type="EMBL" id="AFV00614.1"/>
    </source>
</evidence>
<dbReference type="Gene3D" id="2.170.130.10">
    <property type="entry name" value="TonB-dependent receptor, plug domain"/>
    <property type="match status" value="1"/>
</dbReference>
<evidence type="ECO:0000256" key="8">
    <source>
        <dbReference type="PROSITE-ProRule" id="PRU01360"/>
    </source>
</evidence>
<dbReference type="EMBL" id="CP003746">
    <property type="protein sequence ID" value="AFV00614.1"/>
    <property type="molecule type" value="Genomic_DNA"/>
</dbReference>
<evidence type="ECO:0000256" key="4">
    <source>
        <dbReference type="ARBA" id="ARBA00022692"/>
    </source>
</evidence>
<feature type="domain" description="TonB-dependent receptor plug" evidence="11">
    <location>
        <begin position="156"/>
        <end position="266"/>
    </location>
</feature>
<keyword evidence="3 8" id="KW-1134">Transmembrane beta strand</keyword>
<dbReference type="RefSeq" id="WP_015048766.1">
    <property type="nucleotide sequence ID" value="NC_018868.3"/>
</dbReference>
<evidence type="ECO:0000256" key="6">
    <source>
        <dbReference type="ARBA" id="ARBA00023136"/>
    </source>
</evidence>
<comment type="similarity">
    <text evidence="8 9">Belongs to the TonB-dependent receptor family.</text>
</comment>
<gene>
    <name evidence="12" type="ordered locus">M5M_17425</name>
</gene>
<keyword evidence="5 9" id="KW-0798">TonB box</keyword>
<dbReference type="PROSITE" id="PS52016">
    <property type="entry name" value="TONB_DEPENDENT_REC_3"/>
    <property type="match status" value="1"/>
</dbReference>
<sequence length="990" mass="107153">MRRTLQYTAWLAGLCANQYLIAPAAYGALDSQVALPAGSVMSEAARPLSESLIELGRQSDVSIVFPSRLLAGIPTPARYSAIGQEPRQMSTLAALDLLLAESGLTYKIINKQVIAIVALEQATGAAPPTHARNLEEVSVVGQRLTGSRIRRSYAQSASPVDVISGPELAASGAQTLGEFLKFIPTVAGNSTSTAISNGGDGTATVTLRGLPANNTLVLLNGQRTAYSGMAGDAIDLNSIPPNAVDRIEILKDGASAVYGSDAIAGVINIILRPNYEGLELEQFYGETSRDDLRTSTTNFLWGNQSEDASVMVSASLFKQGAIFSRDRAVSRSADGRHQGGVDLRSTATPDGRFSLPDETIVTLINNRPGNSPDDYRPVNAEDLFDYAAYTSSTSPSERSSLFSSGRYEFNHTVSAFADLSYTGTKAVITLAPTPLFTRFEDQPLTIDATQAYNPFGATIDDARVRLLALGNRVQTYRSDAYRLNWGLEGDNDLVRWQFNQFWSRTDANLHYTGLASGARLRNALGPNDECTGECVALNLFGGPGAITPAMSDYIASESSTRGFSQLIGGSFSMDTTLLETRQGDWLVASGFELRFESTESNPSPVAIDDFLIGGSATGATKGERRIAEMFAELHIPLLADQPWAKTLNLDLAGRASHYSDFGAAATPKLGLQYEPIRGLTLRGTVSRGFRAPSLHEVHLGGQQSQQFIDDPCAIPANVGVLPGCSQASDPTRNQFLTLFGGSRDLKPEQSTNRTLGIFWSPNELPGLSASSDIFWIDQRNVVDASAQYIVNHNASTGELADRVIRNGDGDIERIDAKYVNIGKRSLNGVDMTIKYQHLIDEGLASISLNAAHLMSYKDQQSPTSDATELAGSFRDAASEGRGALPQWKANTGFHWQQEGLDLHYTINYISPLDETLPKSDIPREVSSWITHDIQFNYLLAIQKGLRITLGADNLLDKPAPFVASAFNDNTDPRTYDLRGRFWYGRLSLKF</sequence>
<evidence type="ECO:0000256" key="7">
    <source>
        <dbReference type="ARBA" id="ARBA00023237"/>
    </source>
</evidence>
<dbReference type="OrthoDB" id="9805434at2"/>
<dbReference type="InterPro" id="IPR039426">
    <property type="entry name" value="TonB-dep_rcpt-like"/>
</dbReference>
<dbReference type="Gene3D" id="3.55.50.30">
    <property type="match status" value="1"/>
</dbReference>
<dbReference type="eggNOG" id="COG4771">
    <property type="taxonomic scope" value="Bacteria"/>
</dbReference>
<keyword evidence="13" id="KW-1185">Reference proteome</keyword>